<keyword evidence="11" id="KW-1185">Reference proteome</keyword>
<protein>
    <recommendedName>
        <fullName evidence="8">ComX pheromone</fullName>
    </recommendedName>
    <alternativeName>
        <fullName evidence="9">Competence pheromone</fullName>
    </alternativeName>
</protein>
<evidence type="ECO:0000256" key="8">
    <source>
        <dbReference type="ARBA" id="ARBA00029545"/>
    </source>
</evidence>
<evidence type="ECO:0000313" key="10">
    <source>
        <dbReference type="EMBL" id="KOS66974.1"/>
    </source>
</evidence>
<evidence type="ECO:0000256" key="3">
    <source>
        <dbReference type="ARBA" id="ARBA00023044"/>
    </source>
</evidence>
<keyword evidence="5" id="KW-0449">Lipoprotein</keyword>
<evidence type="ECO:0000256" key="5">
    <source>
        <dbReference type="ARBA" id="ARBA00023288"/>
    </source>
</evidence>
<keyword evidence="4" id="KW-0178">Competence</keyword>
<dbReference type="EMBL" id="LGRV01000005">
    <property type="protein sequence ID" value="KOS66974.1"/>
    <property type="molecule type" value="Genomic_DNA"/>
</dbReference>
<gene>
    <name evidence="10" type="ORF">AEA09_15865</name>
</gene>
<name>A0ABR5JY07_9BACI</name>
<dbReference type="RefSeq" id="WP_053584931.1">
    <property type="nucleotide sequence ID" value="NZ_LGRV01000005.1"/>
</dbReference>
<keyword evidence="2" id="KW-0964">Secreted</keyword>
<comment type="subunit">
    <text evidence="7">Interacts directly with the sensor histidine kinase ComP and stimulates its activity.</text>
</comment>
<dbReference type="InterPro" id="IPR009233">
    <property type="entry name" value="Competence_ComX_Bacillus"/>
</dbReference>
<proteinExistence type="predicted"/>
<dbReference type="Pfam" id="PF05952">
    <property type="entry name" value="ComX"/>
    <property type="match status" value="1"/>
</dbReference>
<evidence type="ECO:0000256" key="7">
    <source>
        <dbReference type="ARBA" id="ARBA00029483"/>
    </source>
</evidence>
<keyword evidence="6" id="KW-0636">Prenylation</keyword>
<evidence type="ECO:0000256" key="1">
    <source>
        <dbReference type="ARBA" id="ARBA00004613"/>
    </source>
</evidence>
<organism evidence="10 11">
    <name type="scientific">Lysinibacillus contaminans</name>
    <dbReference type="NCBI Taxonomy" id="1293441"/>
    <lineage>
        <taxon>Bacteria</taxon>
        <taxon>Bacillati</taxon>
        <taxon>Bacillota</taxon>
        <taxon>Bacilli</taxon>
        <taxon>Bacillales</taxon>
        <taxon>Bacillaceae</taxon>
        <taxon>Lysinibacillus</taxon>
    </lineage>
</organism>
<evidence type="ECO:0000256" key="9">
    <source>
        <dbReference type="ARBA" id="ARBA00030321"/>
    </source>
</evidence>
<evidence type="ECO:0000256" key="6">
    <source>
        <dbReference type="ARBA" id="ARBA00023289"/>
    </source>
</evidence>
<evidence type="ECO:0000313" key="11">
    <source>
        <dbReference type="Proteomes" id="UP000050668"/>
    </source>
</evidence>
<comment type="subcellular location">
    <subcellularLocation>
        <location evidence="1">Secreted</location>
    </subcellularLocation>
</comment>
<evidence type="ECO:0000256" key="4">
    <source>
        <dbReference type="ARBA" id="ARBA00023287"/>
    </source>
</evidence>
<accession>A0ABR5JY07</accession>
<evidence type="ECO:0000256" key="2">
    <source>
        <dbReference type="ARBA" id="ARBA00022525"/>
    </source>
</evidence>
<reference evidence="11" key="1">
    <citation type="submission" date="2015-07" db="EMBL/GenBank/DDBJ databases">
        <title>Fjat-14205 dsm 2895.</title>
        <authorList>
            <person name="Liu B."/>
            <person name="Wang J."/>
            <person name="Zhu Y."/>
            <person name="Liu G."/>
            <person name="Chen Q."/>
            <person name="Chen Z."/>
            <person name="Lan J."/>
            <person name="Che J."/>
            <person name="Ge C."/>
            <person name="Shi H."/>
            <person name="Pan Z."/>
            <person name="Liu X."/>
        </authorList>
    </citation>
    <scope>NUCLEOTIDE SEQUENCE [LARGE SCALE GENOMIC DNA]</scope>
    <source>
        <strain evidence="11">DSM 25560</strain>
    </source>
</reference>
<comment type="caution">
    <text evidence="10">The sequence shown here is derived from an EMBL/GenBank/DDBJ whole genome shotgun (WGS) entry which is preliminary data.</text>
</comment>
<sequence length="52" mass="6082">MIKAIQYLEQNPMLVELLREKKVSLIGVNDLEVQAIVEAFDDELRLENPLWN</sequence>
<dbReference type="Proteomes" id="UP000050668">
    <property type="component" value="Unassembled WGS sequence"/>
</dbReference>
<keyword evidence="3" id="KW-0588">Pheromone</keyword>